<keyword evidence="4" id="KW-0119">Carbohydrate metabolism</keyword>
<dbReference type="KEGG" id="acht:bsdcttw_41700"/>
<reference evidence="9 10" key="2">
    <citation type="submission" date="2020-08" db="EMBL/GenBank/DDBJ databases">
        <authorList>
            <person name="Ueki A."/>
            <person name="Tonouchi A."/>
        </authorList>
    </citation>
    <scope>NUCLEOTIDE SEQUENCE [LARGE SCALE GENOMIC DNA]</scope>
    <source>
        <strain evidence="9 10">CTTW</strain>
    </source>
</reference>
<comment type="similarity">
    <text evidence="1 7">Belongs to the glycosyl hydrolase 5 (cellulase A) family.</text>
</comment>
<dbReference type="PANTHER" id="PTHR31297">
    <property type="entry name" value="GLUCAN ENDO-1,6-BETA-GLUCOSIDASE B"/>
    <property type="match status" value="1"/>
</dbReference>
<sequence length="557" mass="64800">MQENVVKGFLDVDGTRIINEEGKTVLLKGWGLGNWLLCEGYMWKSMGGERFDRPRRIEEVIEELTGAEYSKEFWMRFRENYINEADIRRMKELGYNSVRIPINSRLFLKEAPGLNWVEEGFLLLDRVIDWCEKYGLYAFIDLHGAPGGQTGANIDDCIDDMPRLFIDEDCFQKGIQLWKRLAERYSDRYIVGGYDLLNEPLRPKRHAKDKEVEYLVPRLCEFYEKATAEIRKVDKKHLLSIEGHHWATANDVFYKKYDDKMVIHFHRYACIPDKSCYRDYLELREKWNVPLWLGETGENTIEWFTAMYPLAESLGIGYNIWPWKKMDCTNSPCSVPMPKDWNLIIDYTNGGMHPGYDKAKEILEEYLHNMLLDNCDFKEEVSAAVLREPGSVIRGTDFDEFAVKGNSLFPEENLISGKGITYSGLHMEDNIYRYRLGTGMTIKEKHKDYQKKFGFDCGFLKYVVELAQEEYAGYSLNNIGEKSEISVSYYCKEAAVFEILQDERVLSVIECKPGEEQKSTGRLGLSQSRHSILTVKVIRGSIELEAIHTYRGEEIKE</sequence>
<protein>
    <recommendedName>
        <fullName evidence="8">Glycoside hydrolase family 5 domain-containing protein</fullName>
    </recommendedName>
</protein>
<dbReference type="AlphaFoldDB" id="A0A7M3S962"/>
<evidence type="ECO:0000256" key="2">
    <source>
        <dbReference type="ARBA" id="ARBA00022801"/>
    </source>
</evidence>
<dbReference type="Pfam" id="PF00150">
    <property type="entry name" value="Cellulase"/>
    <property type="match status" value="1"/>
</dbReference>
<dbReference type="SUPFAM" id="SSF51445">
    <property type="entry name" value="(Trans)glycosidases"/>
    <property type="match status" value="1"/>
</dbReference>
<dbReference type="InterPro" id="IPR050386">
    <property type="entry name" value="Glycosyl_hydrolase_5"/>
</dbReference>
<feature type="domain" description="Glycoside hydrolase family 5" evidence="8">
    <location>
        <begin position="70"/>
        <end position="325"/>
    </location>
</feature>
<dbReference type="RefSeq" id="WP_185256730.1">
    <property type="nucleotide sequence ID" value="NZ_AP023368.1"/>
</dbReference>
<evidence type="ECO:0000259" key="8">
    <source>
        <dbReference type="Pfam" id="PF00150"/>
    </source>
</evidence>
<reference evidence="9 10" key="1">
    <citation type="submission" date="2020-08" db="EMBL/GenBank/DDBJ databases">
        <title>Draft genome sequencing of an Anaerocolumna strain isolated from anoxic soil subjected to BSD treatment.</title>
        <authorList>
            <person name="Uek A."/>
            <person name="Tonouchi A."/>
        </authorList>
    </citation>
    <scope>NUCLEOTIDE SEQUENCE [LARGE SCALE GENOMIC DNA]</scope>
    <source>
        <strain evidence="9 10">CTTW</strain>
    </source>
</reference>
<evidence type="ECO:0000256" key="4">
    <source>
        <dbReference type="ARBA" id="ARBA00023277"/>
    </source>
</evidence>
<dbReference type="InterPro" id="IPR017853">
    <property type="entry name" value="GH"/>
</dbReference>
<dbReference type="GO" id="GO:0030245">
    <property type="term" value="P:cellulose catabolic process"/>
    <property type="evidence" value="ECO:0007669"/>
    <property type="project" value="UniProtKB-KW"/>
</dbReference>
<evidence type="ECO:0000313" key="10">
    <source>
        <dbReference type="Proteomes" id="UP000515703"/>
    </source>
</evidence>
<evidence type="ECO:0000313" key="9">
    <source>
        <dbReference type="EMBL" id="BCK01130.1"/>
    </source>
</evidence>
<name>A0A7M3S962_9FIRM</name>
<organism evidence="9 10">
    <name type="scientific">Anaerocolumna chitinilytica</name>
    <dbReference type="NCBI Taxonomy" id="1727145"/>
    <lineage>
        <taxon>Bacteria</taxon>
        <taxon>Bacillati</taxon>
        <taxon>Bacillota</taxon>
        <taxon>Clostridia</taxon>
        <taxon>Lachnospirales</taxon>
        <taxon>Lachnospiraceae</taxon>
        <taxon>Anaerocolumna</taxon>
    </lineage>
</organism>
<keyword evidence="2 7" id="KW-0378">Hydrolase</keyword>
<dbReference type="InterPro" id="IPR001547">
    <property type="entry name" value="Glyco_hydro_5"/>
</dbReference>
<evidence type="ECO:0000256" key="6">
    <source>
        <dbReference type="ARBA" id="ARBA00023326"/>
    </source>
</evidence>
<accession>A0A7M3S962</accession>
<dbReference type="Proteomes" id="UP000515703">
    <property type="component" value="Chromosome"/>
</dbReference>
<dbReference type="GO" id="GO:0009986">
    <property type="term" value="C:cell surface"/>
    <property type="evidence" value="ECO:0007669"/>
    <property type="project" value="TreeGrafter"/>
</dbReference>
<dbReference type="GO" id="GO:0005576">
    <property type="term" value="C:extracellular region"/>
    <property type="evidence" value="ECO:0007669"/>
    <property type="project" value="TreeGrafter"/>
</dbReference>
<keyword evidence="10" id="KW-1185">Reference proteome</keyword>
<dbReference type="EMBL" id="AP023368">
    <property type="protein sequence ID" value="BCK01130.1"/>
    <property type="molecule type" value="Genomic_DNA"/>
</dbReference>
<evidence type="ECO:0000256" key="3">
    <source>
        <dbReference type="ARBA" id="ARBA00023001"/>
    </source>
</evidence>
<keyword evidence="6" id="KW-0624">Polysaccharide degradation</keyword>
<keyword evidence="3" id="KW-0136">Cellulose degradation</keyword>
<evidence type="ECO:0000256" key="5">
    <source>
        <dbReference type="ARBA" id="ARBA00023295"/>
    </source>
</evidence>
<dbReference type="PANTHER" id="PTHR31297:SF41">
    <property type="entry name" value="ENDOGLUCANASE, PUTATIVE (AFU_ORTHOLOGUE AFUA_5G01830)-RELATED"/>
    <property type="match status" value="1"/>
</dbReference>
<dbReference type="Gene3D" id="3.20.20.80">
    <property type="entry name" value="Glycosidases"/>
    <property type="match status" value="1"/>
</dbReference>
<dbReference type="GO" id="GO:0008422">
    <property type="term" value="F:beta-glucosidase activity"/>
    <property type="evidence" value="ECO:0007669"/>
    <property type="project" value="TreeGrafter"/>
</dbReference>
<gene>
    <name evidence="9" type="ORF">bsdcttw_41700</name>
</gene>
<proteinExistence type="inferred from homology"/>
<evidence type="ECO:0000256" key="1">
    <source>
        <dbReference type="ARBA" id="ARBA00005641"/>
    </source>
</evidence>
<evidence type="ECO:0000256" key="7">
    <source>
        <dbReference type="RuleBase" id="RU361153"/>
    </source>
</evidence>
<keyword evidence="5 7" id="KW-0326">Glycosidase</keyword>